<keyword evidence="2" id="KW-0812">Transmembrane</keyword>
<keyword evidence="2" id="KW-1133">Transmembrane helix</keyword>
<feature type="transmembrane region" description="Helical" evidence="2">
    <location>
        <begin position="383"/>
        <end position="402"/>
    </location>
</feature>
<dbReference type="InterPro" id="IPR006212">
    <property type="entry name" value="Furin_repeat"/>
</dbReference>
<dbReference type="PANTHER" id="PTHR45756:SF1">
    <property type="entry name" value="PROTEIN KINASE DOMAIN CONTAINING PROTEIN"/>
    <property type="match status" value="1"/>
</dbReference>
<dbReference type="SUPFAM" id="SSF57184">
    <property type="entry name" value="Growth factor receptor domain"/>
    <property type="match status" value="2"/>
</dbReference>
<dbReference type="InterPro" id="IPR053215">
    <property type="entry name" value="TKL_Ser/Thr_kinase"/>
</dbReference>
<feature type="transmembrane region" description="Helical" evidence="2">
    <location>
        <begin position="222"/>
        <end position="244"/>
    </location>
</feature>
<feature type="compositionally biased region" description="Polar residues" evidence="1">
    <location>
        <begin position="35"/>
        <end position="44"/>
    </location>
</feature>
<dbReference type="CDD" id="cd00064">
    <property type="entry name" value="FU"/>
    <property type="match status" value="1"/>
</dbReference>
<feature type="compositionally biased region" description="Basic and acidic residues" evidence="1">
    <location>
        <begin position="1"/>
        <end position="21"/>
    </location>
</feature>
<feature type="transmembrane region" description="Helical" evidence="2">
    <location>
        <begin position="344"/>
        <end position="363"/>
    </location>
</feature>
<dbReference type="OrthoDB" id="286906at2759"/>
<dbReference type="SMART" id="SM00261">
    <property type="entry name" value="FU"/>
    <property type="match status" value="3"/>
</dbReference>
<feature type="compositionally biased region" description="Polar residues" evidence="1">
    <location>
        <begin position="131"/>
        <end position="150"/>
    </location>
</feature>
<feature type="transmembrane region" description="Helical" evidence="2">
    <location>
        <begin position="314"/>
        <end position="332"/>
    </location>
</feature>
<protein>
    <submittedName>
        <fullName evidence="3">Protein serine threonine</fullName>
    </submittedName>
</protein>
<sequence length="777" mass="87703">MSYPMDNRDKSSPGVADKSEKAPTYSKVSDKSWLHSPNVSEYPSQIMDNTQFQEEEEVIEPVDFNQVKIDVRNIDNLTLNTRKTGGSPTSKLFLSMIIYSDRDSGRSSQILQTKKEGKDDQVIASADGKRQTSQSKLSSSKRGAATNSNKKILEGELDDGPEMKNITESNKSNSMKYLYNSNSLSMRFPQNGKDIIGEQVERNNNHGVLGDASSSIYDKIIYLIRFIGGIMSLFALVGQILYFAKQEFASQTMFDSYIGVIIMRVVLILITTIVFFYQNVAKYNTDMMNLQNFNSAREPANQEDLKRFKKRTCFQAACLYASYPFMLWFGFYRVYKPKDFQSTIFLGYFYELFFSLIPIIFIQQTTNNTLKVKTMNRLQNYSLAIQILVILEIFLEFLIIYCEYQRIQKLRKEGMDNTYEVQPLNEEEKRHRNFKHSVFISALAFSTFFFFIGLGMDNLNGRKCTSGQGIKNGVCLDCLDFNCKSCGSDANVCQSCYDGFYNIDGQCQKCDPDSYCAQCDNNGVCLKCAHAHVLTQGKCLSCTRDVGCAECDNLGCKQCLDGYYMNAEKRCIACSSTMHNCQKCDSSTHCTQCVSNITTLFLGACQCNFDKNWIKVQSQQDQGFCQCNNYVVGDTNECKTCAQIFPGCNRCAETNSFINAQYRLGHSSYNPNQMEYVRCADCGQNNFFSISQTKCLSCSQLTYGCKECNSFGQICDKCQDGFVRVPNPVVDDSDEAIIYLCENCNKYLSNCATCSSTSVCSSCVTGYTLTNGTCIKK</sequence>
<keyword evidence="2" id="KW-0472">Membrane</keyword>
<name>A0A077ZVV6_STYLE</name>
<evidence type="ECO:0000313" key="3">
    <source>
        <dbReference type="EMBL" id="CDW73731.1"/>
    </source>
</evidence>
<evidence type="ECO:0000256" key="2">
    <source>
        <dbReference type="SAM" id="Phobius"/>
    </source>
</evidence>
<dbReference type="InParanoid" id="A0A077ZVV6"/>
<feature type="transmembrane region" description="Helical" evidence="2">
    <location>
        <begin position="438"/>
        <end position="456"/>
    </location>
</feature>
<proteinExistence type="predicted"/>
<dbReference type="InterPro" id="IPR009030">
    <property type="entry name" value="Growth_fac_rcpt_cys_sf"/>
</dbReference>
<feature type="transmembrane region" description="Helical" evidence="2">
    <location>
        <begin position="256"/>
        <end position="277"/>
    </location>
</feature>
<organism evidence="3 4">
    <name type="scientific">Stylonychia lemnae</name>
    <name type="common">Ciliate</name>
    <dbReference type="NCBI Taxonomy" id="5949"/>
    <lineage>
        <taxon>Eukaryota</taxon>
        <taxon>Sar</taxon>
        <taxon>Alveolata</taxon>
        <taxon>Ciliophora</taxon>
        <taxon>Intramacronucleata</taxon>
        <taxon>Spirotrichea</taxon>
        <taxon>Stichotrichia</taxon>
        <taxon>Sporadotrichida</taxon>
        <taxon>Oxytrichidae</taxon>
        <taxon>Stylonychinae</taxon>
        <taxon>Stylonychia</taxon>
    </lineage>
</organism>
<dbReference type="Proteomes" id="UP000039865">
    <property type="component" value="Unassembled WGS sequence"/>
</dbReference>
<feature type="region of interest" description="Disordered" evidence="1">
    <location>
        <begin position="1"/>
        <end position="44"/>
    </location>
</feature>
<accession>A0A077ZVV6</accession>
<dbReference type="PANTHER" id="PTHR45756">
    <property type="entry name" value="PALMITOYLTRANSFERASE"/>
    <property type="match status" value="1"/>
</dbReference>
<dbReference type="EMBL" id="CCKQ01002622">
    <property type="protein sequence ID" value="CDW73731.1"/>
    <property type="molecule type" value="Genomic_DNA"/>
</dbReference>
<gene>
    <name evidence="3" type="primary">Contig17282.g18404</name>
    <name evidence="3" type="ORF">STYLEM_2718</name>
</gene>
<evidence type="ECO:0000256" key="1">
    <source>
        <dbReference type="SAM" id="MobiDB-lite"/>
    </source>
</evidence>
<reference evidence="3 4" key="1">
    <citation type="submission" date="2014-06" db="EMBL/GenBank/DDBJ databases">
        <authorList>
            <person name="Swart Estienne"/>
        </authorList>
    </citation>
    <scope>NUCLEOTIDE SEQUENCE [LARGE SCALE GENOMIC DNA]</scope>
    <source>
        <strain evidence="3 4">130c</strain>
    </source>
</reference>
<keyword evidence="4" id="KW-1185">Reference proteome</keyword>
<feature type="region of interest" description="Disordered" evidence="1">
    <location>
        <begin position="111"/>
        <end position="160"/>
    </location>
</feature>
<evidence type="ECO:0000313" key="4">
    <source>
        <dbReference type="Proteomes" id="UP000039865"/>
    </source>
</evidence>
<dbReference type="AlphaFoldDB" id="A0A077ZVV6"/>